<evidence type="ECO:0000313" key="6">
    <source>
        <dbReference type="Proteomes" id="UP001182991"/>
    </source>
</evidence>
<feature type="domain" description="Bacillithiol biosynthesis BshC N-terminal Rossmann-like" evidence="3">
    <location>
        <begin position="3"/>
        <end position="372"/>
    </location>
</feature>
<evidence type="ECO:0000256" key="1">
    <source>
        <dbReference type="ARBA" id="ARBA00022598"/>
    </source>
</evidence>
<name>A0ABU2KGS2_9FLAO</name>
<keyword evidence="6" id="KW-1185">Reference proteome</keyword>
<feature type="domain" description="Bacillithiol biosynthesis BshC C-terminal coiled-coil" evidence="4">
    <location>
        <begin position="374"/>
        <end position="530"/>
    </location>
</feature>
<evidence type="ECO:0000259" key="4">
    <source>
        <dbReference type="Pfam" id="PF24850"/>
    </source>
</evidence>
<dbReference type="PIRSF" id="PIRSF012535">
    <property type="entry name" value="UCP012535"/>
    <property type="match status" value="1"/>
</dbReference>
<dbReference type="InterPro" id="IPR011199">
    <property type="entry name" value="Bacillithiol_biosynth_BshC"/>
</dbReference>
<dbReference type="HAMAP" id="MF_01867">
    <property type="entry name" value="BshC"/>
    <property type="match status" value="1"/>
</dbReference>
<evidence type="ECO:0000259" key="3">
    <source>
        <dbReference type="Pfam" id="PF10079"/>
    </source>
</evidence>
<sequence>MAHCIAYQDTNYFSDFITDYLAQKENLHELYEHFPNVENFKKQIELKQKNYQASTRKVLVNSLKEQYKNTKISAKSQENLELLAQENTFTITTGHQLNLFTGPLYFLYKIISTINLTEELKENYPQQNFVPVYWMATEDHDFEEINFFNFEQHKLQWNKDASGAVGELSTEDLDEAFKKFSILLNDSEQSAHLKSLFKKAYLEHDNLTEATRYLANELFGIYGLIILDGNDSALKEEFSPYVKNELLLQISSEEVGETSKRINDLGYKIQVNPREINLFYLKENLRERIIKEDEYYIVHETNIRFTEKEILSELDNYPERFSPNVIMRPLFEEVVLPNLCYIGGGGELAYWLQLKSYFDKEKIPFPILLLRNSALLMSDKQVQKTKKLGLSFEDLFLNQEDLISKRTKEISDIKIDFSPQRELLQQQFKDLYSLAQQTDKSFQGAIAAQEKKQLNGLDHLEKRLLKAQKRKLKDELKRVVHLQDEVFPHQSLQERNANFSELYQTYGQNLIPKLKKELKPLDLQFSIITLTE</sequence>
<dbReference type="InterPro" id="IPR055399">
    <property type="entry name" value="CC_BshC"/>
</dbReference>
<protein>
    <recommendedName>
        <fullName evidence="2">Putative cysteine ligase BshC</fullName>
        <ecNumber evidence="2">6.-.-.-</ecNumber>
    </recommendedName>
</protein>
<keyword evidence="2" id="KW-0175">Coiled coil</keyword>
<comment type="caution">
    <text evidence="5">The sequence shown here is derived from an EMBL/GenBank/DDBJ whole genome shotgun (WGS) entry which is preliminary data.</text>
</comment>
<keyword evidence="1 2" id="KW-0436">Ligase</keyword>
<feature type="coiled-coil region" evidence="2">
    <location>
        <begin position="457"/>
        <end position="485"/>
    </location>
</feature>
<reference evidence="6" key="1">
    <citation type="submission" date="2023-07" db="EMBL/GenBank/DDBJ databases">
        <title>Isolating and identifying novel microbial strains from the Mariana Trench.</title>
        <authorList>
            <person name="Fu H."/>
        </authorList>
    </citation>
    <scope>NUCLEOTIDE SEQUENCE [LARGE SCALE GENOMIC DNA]</scope>
    <source>
        <strain evidence="6">T-y2</strain>
    </source>
</reference>
<feature type="coiled-coil region" evidence="2">
    <location>
        <begin position="37"/>
        <end position="80"/>
    </location>
</feature>
<dbReference type="EC" id="6.-.-.-" evidence="2"/>
<dbReference type="Pfam" id="PF24850">
    <property type="entry name" value="CC_BshC"/>
    <property type="match status" value="1"/>
</dbReference>
<dbReference type="RefSeq" id="WP_311400862.1">
    <property type="nucleotide sequence ID" value="NZ_JAVRBG010000003.1"/>
</dbReference>
<proteinExistence type="inferred from homology"/>
<dbReference type="Proteomes" id="UP001182991">
    <property type="component" value="Unassembled WGS sequence"/>
</dbReference>
<evidence type="ECO:0000256" key="2">
    <source>
        <dbReference type="HAMAP-Rule" id="MF_01867"/>
    </source>
</evidence>
<organism evidence="5 6">
    <name type="scientific">Mesonia ostreae</name>
    <dbReference type="NCBI Taxonomy" id="861110"/>
    <lineage>
        <taxon>Bacteria</taxon>
        <taxon>Pseudomonadati</taxon>
        <taxon>Bacteroidota</taxon>
        <taxon>Flavobacteriia</taxon>
        <taxon>Flavobacteriales</taxon>
        <taxon>Flavobacteriaceae</taxon>
        <taxon>Mesonia</taxon>
    </lineage>
</organism>
<dbReference type="EMBL" id="JAVRBG010000003">
    <property type="protein sequence ID" value="MDT0293911.1"/>
    <property type="molecule type" value="Genomic_DNA"/>
</dbReference>
<dbReference type="Pfam" id="PF10079">
    <property type="entry name" value="Rossmann-like_BshC"/>
    <property type="match status" value="1"/>
</dbReference>
<dbReference type="NCBIfam" id="TIGR03998">
    <property type="entry name" value="thiol_BshC"/>
    <property type="match status" value="1"/>
</dbReference>
<evidence type="ECO:0000313" key="5">
    <source>
        <dbReference type="EMBL" id="MDT0293911.1"/>
    </source>
</evidence>
<accession>A0ABU2KGS2</accession>
<dbReference type="InterPro" id="IPR055398">
    <property type="entry name" value="Rossmann-like_BshC"/>
</dbReference>
<comment type="similarity">
    <text evidence="2">Belongs to the BshC family.</text>
</comment>
<gene>
    <name evidence="2 5" type="primary">bshC</name>
    <name evidence="5" type="ORF">RLT85_04630</name>
</gene>